<dbReference type="Pfam" id="PF00300">
    <property type="entry name" value="His_Phos_1"/>
    <property type="match status" value="1"/>
</dbReference>
<dbReference type="SUPFAM" id="SSF53254">
    <property type="entry name" value="Phosphoglycerate mutase-like"/>
    <property type="match status" value="1"/>
</dbReference>
<dbReference type="GO" id="GO:0006094">
    <property type="term" value="P:gluconeogenesis"/>
    <property type="evidence" value="ECO:0007669"/>
    <property type="project" value="UniProtKB-KW"/>
</dbReference>
<evidence type="ECO:0000256" key="2">
    <source>
        <dbReference type="ARBA" id="ARBA00022432"/>
    </source>
</evidence>
<dbReference type="InterPro" id="IPR001345">
    <property type="entry name" value="PG/BPGM_mutase_AS"/>
</dbReference>
<feature type="active site" description="Tele-phosphohistidine intermediate" evidence="5">
    <location>
        <position position="19"/>
    </location>
</feature>
<dbReference type="PROSITE" id="PS00175">
    <property type="entry name" value="PG_MUTASE"/>
    <property type="match status" value="1"/>
</dbReference>
<comment type="function">
    <text evidence="8">Catalyzes the interconversion of 2-phosphoglycerate and 3-phosphoglycerate.</text>
</comment>
<dbReference type="InterPro" id="IPR013078">
    <property type="entry name" value="His_Pase_superF_clade-1"/>
</dbReference>
<feature type="binding site" evidence="6">
    <location>
        <begin position="99"/>
        <end position="102"/>
    </location>
    <ligand>
        <name>substrate</name>
    </ligand>
</feature>
<dbReference type="InterPro" id="IPR005952">
    <property type="entry name" value="Phosphogly_mut1"/>
</dbReference>
<feature type="binding site" evidence="6">
    <location>
        <begin position="126"/>
        <end position="127"/>
    </location>
    <ligand>
        <name>substrate</name>
    </ligand>
</feature>
<dbReference type="Gene3D" id="3.40.50.1240">
    <property type="entry name" value="Phosphoglycerate mutase-like"/>
    <property type="match status" value="1"/>
</dbReference>
<dbReference type="NCBIfam" id="TIGR01258">
    <property type="entry name" value="pgm_1"/>
    <property type="match status" value="1"/>
</dbReference>
<dbReference type="AlphaFoldDB" id="A0A7L5E0N2"/>
<organism evidence="9 10">
    <name type="scientific">Mucilaginibacter robiniae</name>
    <dbReference type="NCBI Taxonomy" id="2728022"/>
    <lineage>
        <taxon>Bacteria</taxon>
        <taxon>Pseudomonadati</taxon>
        <taxon>Bacteroidota</taxon>
        <taxon>Sphingobacteriia</taxon>
        <taxon>Sphingobacteriales</taxon>
        <taxon>Sphingobacteriaceae</taxon>
        <taxon>Mucilaginibacter</taxon>
    </lineage>
</organism>
<reference evidence="9 10" key="1">
    <citation type="submission" date="2020-04" db="EMBL/GenBank/DDBJ databases">
        <title>Genome sequencing of novel species.</title>
        <authorList>
            <person name="Heo J."/>
            <person name="Kim S.-J."/>
            <person name="Kim J.-S."/>
            <person name="Hong S.-B."/>
            <person name="Kwon S.-W."/>
        </authorList>
    </citation>
    <scope>NUCLEOTIDE SEQUENCE [LARGE SCALE GENOMIC DNA]</scope>
    <source>
        <strain evidence="9 10">F39-2</strain>
    </source>
</reference>
<dbReference type="Proteomes" id="UP000503278">
    <property type="component" value="Chromosome"/>
</dbReference>
<feature type="binding site" evidence="6">
    <location>
        <begin position="18"/>
        <end position="25"/>
    </location>
    <ligand>
        <name>substrate</name>
    </ligand>
</feature>
<comment type="catalytic activity">
    <reaction evidence="8">
        <text>(2R)-2-phosphoglycerate = (2R)-3-phosphoglycerate</text>
        <dbReference type="Rhea" id="RHEA:15901"/>
        <dbReference type="ChEBI" id="CHEBI:58272"/>
        <dbReference type="ChEBI" id="CHEBI:58289"/>
        <dbReference type="EC" id="5.4.2.11"/>
    </reaction>
</comment>
<comment type="similarity">
    <text evidence="1">Belongs to the phosphoglycerate mutase family. BPG-dependent PGAM subfamily.</text>
</comment>
<name>A0A7L5E0N2_9SPHI</name>
<evidence type="ECO:0000256" key="8">
    <source>
        <dbReference type="RuleBase" id="RU004512"/>
    </source>
</evidence>
<dbReference type="EC" id="5.4.2.11" evidence="8"/>
<dbReference type="UniPathway" id="UPA00109">
    <property type="reaction ID" value="UER00186"/>
</dbReference>
<keyword evidence="4 9" id="KW-0413">Isomerase</keyword>
<feature type="active site" description="Proton donor/acceptor" evidence="5">
    <location>
        <position position="99"/>
    </location>
</feature>
<keyword evidence="2" id="KW-0312">Gluconeogenesis</keyword>
<evidence type="ECO:0000256" key="4">
    <source>
        <dbReference type="ARBA" id="ARBA00023235"/>
    </source>
</evidence>
<sequence>MIQAGHNITGFTQLVLIRHGQSAYNYDNRFTGTADCPLSPVGRVEAAQVGRELQRLRIQLDQVYCSALQRTRETFSIIAKTVSPLYDHTAVQSVPALNERNYGLLQGRNKEQAVEQYGSATVERWRRSYTSIPPGGESLEQTGKRVIQFYTTCVQPDLQAGCRILLLAHGNTLRSLIMYLEGLSPEQVEQLEVVTGEVIIYKMDAALHVLDKTIFHPVQI</sequence>
<dbReference type="KEGG" id="mrob:HH214_09310"/>
<gene>
    <name evidence="9" type="ORF">HH214_09310</name>
</gene>
<dbReference type="PANTHER" id="PTHR11931">
    <property type="entry name" value="PHOSPHOGLYCERATE MUTASE"/>
    <property type="match status" value="1"/>
</dbReference>
<dbReference type="SMART" id="SM00855">
    <property type="entry name" value="PGAM"/>
    <property type="match status" value="1"/>
</dbReference>
<feature type="binding site" evidence="6">
    <location>
        <position position="70"/>
    </location>
    <ligand>
        <name>substrate</name>
    </ligand>
</feature>
<proteinExistence type="inferred from homology"/>
<comment type="pathway">
    <text evidence="8">Carbohydrate degradation; glycolysis; pyruvate from D-glyceraldehyde 3-phosphate: step 3/5.</text>
</comment>
<evidence type="ECO:0000256" key="6">
    <source>
        <dbReference type="PIRSR" id="PIRSR613078-2"/>
    </source>
</evidence>
<evidence type="ECO:0000256" key="1">
    <source>
        <dbReference type="ARBA" id="ARBA00006717"/>
    </source>
</evidence>
<dbReference type="PIRSF" id="PIRSF000709">
    <property type="entry name" value="6PFK_2-Ptase"/>
    <property type="match status" value="1"/>
</dbReference>
<dbReference type="CDD" id="cd07067">
    <property type="entry name" value="HP_PGM_like"/>
    <property type="match status" value="1"/>
</dbReference>
<protein>
    <recommendedName>
        <fullName evidence="8">2,3-bisphosphoglycerate-dependent phosphoglycerate mutase</fullName>
        <ecNumber evidence="8">5.4.2.11</ecNumber>
    </recommendedName>
</protein>
<feature type="site" description="Transition state stabilizer" evidence="7">
    <location>
        <position position="169"/>
    </location>
</feature>
<feature type="binding site" evidence="6">
    <location>
        <position position="110"/>
    </location>
    <ligand>
        <name>substrate</name>
    </ligand>
</feature>
<dbReference type="EMBL" id="CP051682">
    <property type="protein sequence ID" value="QJD96058.1"/>
    <property type="molecule type" value="Genomic_DNA"/>
</dbReference>
<feature type="binding site" evidence="6">
    <location>
        <begin position="170"/>
        <end position="171"/>
    </location>
    <ligand>
        <name>substrate</name>
    </ligand>
</feature>
<evidence type="ECO:0000256" key="5">
    <source>
        <dbReference type="PIRSR" id="PIRSR613078-1"/>
    </source>
</evidence>
<accession>A0A7L5E0N2</accession>
<dbReference type="InterPro" id="IPR029033">
    <property type="entry name" value="His_PPase_superfam"/>
</dbReference>
<evidence type="ECO:0000256" key="7">
    <source>
        <dbReference type="PIRSR" id="PIRSR613078-3"/>
    </source>
</evidence>
<dbReference type="GO" id="GO:0006096">
    <property type="term" value="P:glycolytic process"/>
    <property type="evidence" value="ECO:0007669"/>
    <property type="project" value="UniProtKB-UniPathway"/>
</dbReference>
<keyword evidence="3" id="KW-0324">Glycolysis</keyword>
<evidence type="ECO:0000313" key="9">
    <source>
        <dbReference type="EMBL" id="QJD96058.1"/>
    </source>
</evidence>
<dbReference type="GO" id="GO:0004619">
    <property type="term" value="F:phosphoglycerate mutase activity"/>
    <property type="evidence" value="ECO:0007669"/>
    <property type="project" value="UniProtKB-EC"/>
</dbReference>
<keyword evidence="10" id="KW-1185">Reference proteome</keyword>
<feature type="binding site" evidence="6">
    <location>
        <begin position="31"/>
        <end position="32"/>
    </location>
    <ligand>
        <name>substrate</name>
    </ligand>
</feature>
<evidence type="ECO:0000256" key="3">
    <source>
        <dbReference type="ARBA" id="ARBA00023152"/>
    </source>
</evidence>
<evidence type="ECO:0000313" key="10">
    <source>
        <dbReference type="Proteomes" id="UP000503278"/>
    </source>
</evidence>